<organism evidence="1">
    <name type="scientific">Fusarium odoratissimum (strain NRRL 54006)</name>
    <dbReference type="NCBI Taxonomy" id="1089451"/>
    <lineage>
        <taxon>Eukaryota</taxon>
        <taxon>Fungi</taxon>
        <taxon>Dikarya</taxon>
        <taxon>Ascomycota</taxon>
        <taxon>Pezizomycotina</taxon>
        <taxon>Sordariomycetes</taxon>
        <taxon>Hypocreomycetidae</taxon>
        <taxon>Hypocreales</taxon>
        <taxon>Nectriaceae</taxon>
        <taxon>Fusarium</taxon>
        <taxon>Fusarium oxysporum species complex</taxon>
        <taxon>Fusarium oxysporum f. sp. cubense (strain race 4)</taxon>
    </lineage>
</organism>
<accession>X0JH84</accession>
<dbReference type="EMBL" id="JH658282">
    <property type="protein sequence ID" value="EXM00634.1"/>
    <property type="molecule type" value="Genomic_DNA"/>
</dbReference>
<proteinExistence type="predicted"/>
<dbReference type="AlphaFoldDB" id="X0JH84"/>
<dbReference type="GeneID" id="42032781"/>
<name>X0JH84_FUSO5</name>
<protein>
    <submittedName>
        <fullName evidence="1">Uncharacterized protein</fullName>
    </submittedName>
</protein>
<dbReference type="Proteomes" id="UP000030685">
    <property type="component" value="Unassembled WGS sequence"/>
</dbReference>
<reference evidence="1" key="1">
    <citation type="submission" date="2011-11" db="EMBL/GenBank/DDBJ databases">
        <title>The Genome Sequence of Fusarium oxysporum II5.</title>
        <authorList>
            <consortium name="The Broad Institute Genome Sequencing Platform"/>
            <person name="Ma L.-J."/>
            <person name="Gale L.R."/>
            <person name="Schwartz D.C."/>
            <person name="Zhou S."/>
            <person name="Corby-Kistler H."/>
            <person name="Young S.K."/>
            <person name="Zeng Q."/>
            <person name="Gargeya S."/>
            <person name="Fitzgerald M."/>
            <person name="Haas B."/>
            <person name="Abouelleil A."/>
            <person name="Alvarado L."/>
            <person name="Arachchi H.M."/>
            <person name="Berlin A."/>
            <person name="Brown A."/>
            <person name="Chapman S.B."/>
            <person name="Chen Z."/>
            <person name="Dunbar C."/>
            <person name="Freedman E."/>
            <person name="Gearin G."/>
            <person name="Goldberg J."/>
            <person name="Griggs A."/>
            <person name="Gujja S."/>
            <person name="Heiman D."/>
            <person name="Howarth C."/>
            <person name="Larson L."/>
            <person name="Lui A."/>
            <person name="MacDonald P.J.P."/>
            <person name="Montmayeur A."/>
            <person name="Murphy C."/>
            <person name="Neiman D."/>
            <person name="Pearson M."/>
            <person name="Priest M."/>
            <person name="Roberts A."/>
            <person name="Saif S."/>
            <person name="Shea T."/>
            <person name="Shenoy N."/>
            <person name="Sisk P."/>
            <person name="Stolte C."/>
            <person name="Sykes S."/>
            <person name="Wortman J."/>
            <person name="Nusbaum C."/>
            <person name="Birren B."/>
        </authorList>
    </citation>
    <scope>NUCLEOTIDE SEQUENCE [LARGE SCALE GENOMIC DNA]</scope>
    <source>
        <strain evidence="1">54006</strain>
    </source>
</reference>
<sequence>MPASKLSTYIDLSDGNAIVAMGVAHFKDPSISITPERSILVSHLEGFGTQGHLASTVDLASNGETTMYVSTVDRAFITPITNHRLRTEMSSTLSYLSEAIITLEGIENAFVAMVYRMLVAYTSARFMVGEFHDEVNDSIL</sequence>
<dbReference type="VEuPathDB" id="FungiDB:FOIG_07606"/>
<dbReference type="RefSeq" id="XP_031062723.1">
    <property type="nucleotide sequence ID" value="XM_031207190.1"/>
</dbReference>
<evidence type="ECO:0000313" key="1">
    <source>
        <dbReference type="EMBL" id="EXM00634.1"/>
    </source>
</evidence>
<gene>
    <name evidence="1" type="ORF">FOIG_07606</name>
</gene>
<reference evidence="1" key="2">
    <citation type="submission" date="2012-05" db="EMBL/GenBank/DDBJ databases">
        <title>The Genome Annotation of Fusarium oxysporum II5.</title>
        <authorList>
            <consortium name="The Broad Institute Genomics Platform"/>
            <person name="Ma L.-J."/>
            <person name="Corby-Kistler H."/>
            <person name="Broz K."/>
            <person name="Gale L.R."/>
            <person name="Jonkers W."/>
            <person name="O'Donnell K."/>
            <person name="Ploetz R."/>
            <person name="Steinberg C."/>
            <person name="Schwartz D.C."/>
            <person name="VanEtten H."/>
            <person name="Zhou S."/>
            <person name="Young S.K."/>
            <person name="Zeng Q."/>
            <person name="Gargeya S."/>
            <person name="Fitzgerald M."/>
            <person name="Abouelleil A."/>
            <person name="Alvarado L."/>
            <person name="Chapman S.B."/>
            <person name="Gainer-Dewar J."/>
            <person name="Goldberg J."/>
            <person name="Griggs A."/>
            <person name="Gujja S."/>
            <person name="Hansen M."/>
            <person name="Howarth C."/>
            <person name="Imamovic A."/>
            <person name="Ireland A."/>
            <person name="Larimer J."/>
            <person name="McCowan C."/>
            <person name="Murphy C."/>
            <person name="Pearson M."/>
            <person name="Poon T.W."/>
            <person name="Priest M."/>
            <person name="Roberts A."/>
            <person name="Saif S."/>
            <person name="Shea T."/>
            <person name="Sykes S."/>
            <person name="Wortman J."/>
            <person name="Nusbaum C."/>
            <person name="Birren B."/>
        </authorList>
    </citation>
    <scope>NUCLEOTIDE SEQUENCE</scope>
    <source>
        <strain evidence="1">54006</strain>
    </source>
</reference>
<dbReference type="HOGENOM" id="CLU_2049816_0_0_1"/>